<protein>
    <submittedName>
        <fullName evidence="2">TIM barrel protein</fullName>
    </submittedName>
</protein>
<proteinExistence type="predicted"/>
<keyword evidence="3" id="KW-1185">Reference proteome</keyword>
<dbReference type="PANTHER" id="PTHR12110:SF41">
    <property type="entry name" value="INOSOSE DEHYDRATASE"/>
    <property type="match status" value="1"/>
</dbReference>
<dbReference type="Gene3D" id="3.20.20.150">
    <property type="entry name" value="Divalent-metal-dependent TIM barrel enzymes"/>
    <property type="match status" value="1"/>
</dbReference>
<dbReference type="PANTHER" id="PTHR12110">
    <property type="entry name" value="HYDROXYPYRUVATE ISOMERASE"/>
    <property type="match status" value="1"/>
</dbReference>
<feature type="domain" description="Xylose isomerase-like TIM barrel" evidence="1">
    <location>
        <begin position="30"/>
        <end position="270"/>
    </location>
</feature>
<dbReference type="EMBL" id="VCQU01000001">
    <property type="protein sequence ID" value="NMN94480.1"/>
    <property type="molecule type" value="Genomic_DNA"/>
</dbReference>
<reference evidence="2 3" key="1">
    <citation type="submission" date="2019-05" db="EMBL/GenBank/DDBJ databases">
        <authorList>
            <person name="Lee S.D."/>
        </authorList>
    </citation>
    <scope>NUCLEOTIDE SEQUENCE [LARGE SCALE GENOMIC DNA]</scope>
    <source>
        <strain evidence="2 3">YC2-7</strain>
    </source>
</reference>
<evidence type="ECO:0000259" key="1">
    <source>
        <dbReference type="Pfam" id="PF01261"/>
    </source>
</evidence>
<dbReference type="Proteomes" id="UP000535543">
    <property type="component" value="Unassembled WGS sequence"/>
</dbReference>
<organism evidence="2 3">
    <name type="scientific">Antrihabitans stalactiti</name>
    <dbReference type="NCBI Taxonomy" id="2584121"/>
    <lineage>
        <taxon>Bacteria</taxon>
        <taxon>Bacillati</taxon>
        <taxon>Actinomycetota</taxon>
        <taxon>Actinomycetes</taxon>
        <taxon>Mycobacteriales</taxon>
        <taxon>Nocardiaceae</taxon>
        <taxon>Antrihabitans</taxon>
    </lineage>
</organism>
<evidence type="ECO:0000313" key="2">
    <source>
        <dbReference type="EMBL" id="NMN94480.1"/>
    </source>
</evidence>
<evidence type="ECO:0000313" key="3">
    <source>
        <dbReference type="Proteomes" id="UP000535543"/>
    </source>
</evidence>
<dbReference type="InterPro" id="IPR036237">
    <property type="entry name" value="Xyl_isomerase-like_sf"/>
</dbReference>
<dbReference type="Pfam" id="PF01261">
    <property type="entry name" value="AP_endonuc_2"/>
    <property type="match status" value="1"/>
</dbReference>
<reference evidence="2 3" key="2">
    <citation type="submission" date="2020-06" db="EMBL/GenBank/DDBJ databases">
        <title>Antribacter stalactiti gen. nov., sp. nov., a new member of the family Nacardiaceae isolated from a cave.</title>
        <authorList>
            <person name="Kim I.S."/>
        </authorList>
    </citation>
    <scope>NUCLEOTIDE SEQUENCE [LARGE SCALE GENOMIC DNA]</scope>
    <source>
        <strain evidence="2 3">YC2-7</strain>
    </source>
</reference>
<comment type="caution">
    <text evidence="2">The sequence shown here is derived from an EMBL/GenBank/DDBJ whole genome shotgun (WGS) entry which is preliminary data.</text>
</comment>
<name>A0A848KE98_9NOCA</name>
<dbReference type="RefSeq" id="WP_169585125.1">
    <property type="nucleotide sequence ID" value="NZ_VCQU01000001.1"/>
</dbReference>
<accession>A0A848KE98</accession>
<gene>
    <name evidence="2" type="ORF">FGL95_05435</name>
</gene>
<dbReference type="InterPro" id="IPR050312">
    <property type="entry name" value="IolE/XylAMocC-like"/>
</dbReference>
<dbReference type="InterPro" id="IPR013022">
    <property type="entry name" value="Xyl_isomerase-like_TIM-brl"/>
</dbReference>
<dbReference type="AlphaFoldDB" id="A0A848KE98"/>
<dbReference type="SUPFAM" id="SSF51658">
    <property type="entry name" value="Xylose isomerase-like"/>
    <property type="match status" value="1"/>
</dbReference>
<sequence length="300" mass="33200">MSEIRVGSAPDSWGVWFCTDPHQLPYTRFLDEVAAAGYHWIELGPFGYLPTDAPRLRDELAARDLRVSAGTVFEQLHRPDSWDAVWRQVSDVAALTAAVGGSNIVVIPEMWRDPVTGAVLEDPVLDAGQWQKKTADVSRLGRAIFETYGIRLQYHPHADSHVGAAPDVYRFLESTDPEFVHLCLDTGHISYCGGDSVEIIEKHPDRIGYLHLKQIDPVVLAKVEAENLPFGEAVKLGVMIEPPHGVPDFGAVLAAVDRLDVDVFAIVEQDLYPCVPEVPLPIAQRTRKFLASCGIQTVRF</sequence>